<accession>A0ABP1D3M0</accession>
<evidence type="ECO:0000313" key="2">
    <source>
        <dbReference type="EMBL" id="CAL1702480.1"/>
    </source>
</evidence>
<evidence type="ECO:0008006" key="4">
    <source>
        <dbReference type="Google" id="ProtNLM"/>
    </source>
</evidence>
<feature type="transmembrane region" description="Helical" evidence="1">
    <location>
        <begin position="169"/>
        <end position="188"/>
    </location>
</feature>
<reference evidence="3" key="1">
    <citation type="submission" date="2024-04" db="EMBL/GenBank/DDBJ databases">
        <authorList>
            <person name="Shaw F."/>
            <person name="Minotto A."/>
        </authorList>
    </citation>
    <scope>NUCLEOTIDE SEQUENCE [LARGE SCALE GENOMIC DNA]</scope>
</reference>
<organism evidence="2 3">
    <name type="scientific">Somion occarium</name>
    <dbReference type="NCBI Taxonomy" id="3059160"/>
    <lineage>
        <taxon>Eukaryota</taxon>
        <taxon>Fungi</taxon>
        <taxon>Dikarya</taxon>
        <taxon>Basidiomycota</taxon>
        <taxon>Agaricomycotina</taxon>
        <taxon>Agaricomycetes</taxon>
        <taxon>Polyporales</taxon>
        <taxon>Cerrenaceae</taxon>
        <taxon>Somion</taxon>
    </lineage>
</organism>
<keyword evidence="1" id="KW-0472">Membrane</keyword>
<name>A0ABP1D3M0_9APHY</name>
<keyword evidence="1" id="KW-0812">Transmembrane</keyword>
<feature type="transmembrane region" description="Helical" evidence="1">
    <location>
        <begin position="227"/>
        <end position="245"/>
    </location>
</feature>
<feature type="transmembrane region" description="Helical" evidence="1">
    <location>
        <begin position="128"/>
        <end position="149"/>
    </location>
</feature>
<feature type="transmembrane region" description="Helical" evidence="1">
    <location>
        <begin position="98"/>
        <end position="116"/>
    </location>
</feature>
<sequence>MASELPPLPNPLTPLAWLPPDIAGQLEASRYLYAATLGAWIWDVLMALPDEFRMLVTRRASLSDAAYVLARLASGAFITTSFVFQVSAVSDCHALAKAIGWCGAFGLSLNSLLFFFRVKAVFNSSKLITALFAFVWFATFACALTAPFGVDGIHIGTTGNCVNSNVKTFSSAGLIVVAVNDTLVFIAISTRLMMYSLADTWVDRFKTFFSGKGMGHMSRALLQTGQLYYLVTVGVNIVAMVVILTPSVPPVLRAMFAIPNVALQNAMACRVFRLIKLGMITDKPVAVSSLTPPAQSFRLYQNASRPNRDGSAHSQGDVENFKLTTSPSFRNANGNAKLVPVHVDINRETEVTVDGLDRREWKAGSIA</sequence>
<protein>
    <recommendedName>
        <fullName evidence="4">Transmembrane protein</fullName>
    </recommendedName>
</protein>
<dbReference type="EMBL" id="OZ037945">
    <property type="protein sequence ID" value="CAL1702480.1"/>
    <property type="molecule type" value="Genomic_DNA"/>
</dbReference>
<keyword evidence="1" id="KW-1133">Transmembrane helix</keyword>
<evidence type="ECO:0000313" key="3">
    <source>
        <dbReference type="Proteomes" id="UP001497453"/>
    </source>
</evidence>
<dbReference type="Proteomes" id="UP001497453">
    <property type="component" value="Chromosome 2"/>
</dbReference>
<feature type="transmembrane region" description="Helical" evidence="1">
    <location>
        <begin position="68"/>
        <end position="86"/>
    </location>
</feature>
<gene>
    <name evidence="2" type="ORF">GFSPODELE1_LOCUS4063</name>
</gene>
<keyword evidence="3" id="KW-1185">Reference proteome</keyword>
<proteinExistence type="predicted"/>
<evidence type="ECO:0000256" key="1">
    <source>
        <dbReference type="SAM" id="Phobius"/>
    </source>
</evidence>